<dbReference type="PROSITE" id="PS01302">
    <property type="entry name" value="UPF0758"/>
    <property type="match status" value="1"/>
</dbReference>
<dbReference type="RefSeq" id="WP_048594814.1">
    <property type="nucleotide sequence ID" value="NZ_CVLB01000001.1"/>
</dbReference>
<organism evidence="7 8">
    <name type="scientific">Brachyspira suanatina</name>
    <dbReference type="NCBI Taxonomy" id="381802"/>
    <lineage>
        <taxon>Bacteria</taxon>
        <taxon>Pseudomonadati</taxon>
        <taxon>Spirochaetota</taxon>
        <taxon>Spirochaetia</taxon>
        <taxon>Brachyspirales</taxon>
        <taxon>Brachyspiraceae</taxon>
        <taxon>Brachyspira</taxon>
    </lineage>
</organism>
<name>A0A0G4K7H3_9SPIR</name>
<dbReference type="GO" id="GO:0008237">
    <property type="term" value="F:metallopeptidase activity"/>
    <property type="evidence" value="ECO:0007669"/>
    <property type="project" value="UniProtKB-KW"/>
</dbReference>
<evidence type="ECO:0000256" key="1">
    <source>
        <dbReference type="ARBA" id="ARBA00022670"/>
    </source>
</evidence>
<dbReference type="Proteomes" id="UP000043763">
    <property type="component" value="Unassembled WGS sequence"/>
</dbReference>
<keyword evidence="1" id="KW-0645">Protease</keyword>
<gene>
    <name evidence="7" type="ORF">BRSU_1604</name>
</gene>
<dbReference type="CDD" id="cd08071">
    <property type="entry name" value="MPN_DUF2466"/>
    <property type="match status" value="1"/>
</dbReference>
<dbReference type="PANTHER" id="PTHR30471:SF3">
    <property type="entry name" value="UPF0758 PROTEIN YEES-RELATED"/>
    <property type="match status" value="1"/>
</dbReference>
<evidence type="ECO:0000313" key="7">
    <source>
        <dbReference type="EMBL" id="CRF33691.1"/>
    </source>
</evidence>
<dbReference type="SUPFAM" id="SSF47781">
    <property type="entry name" value="RuvA domain 2-like"/>
    <property type="match status" value="1"/>
</dbReference>
<dbReference type="AlphaFoldDB" id="A0A0G4K7H3"/>
<dbReference type="InterPro" id="IPR010994">
    <property type="entry name" value="RuvA_2-like"/>
</dbReference>
<dbReference type="Gene3D" id="1.10.150.20">
    <property type="entry name" value="5' to 3' exonuclease, C-terminal subdomain"/>
    <property type="match status" value="1"/>
</dbReference>
<keyword evidence="2" id="KW-0479">Metal-binding</keyword>
<protein>
    <submittedName>
        <fullName evidence="7">DNA repair protein RadC</fullName>
    </submittedName>
</protein>
<dbReference type="PROSITE" id="PS50249">
    <property type="entry name" value="MPN"/>
    <property type="match status" value="1"/>
</dbReference>
<dbReference type="EMBL" id="CVLB01000001">
    <property type="protein sequence ID" value="CRF33691.1"/>
    <property type="molecule type" value="Genomic_DNA"/>
</dbReference>
<dbReference type="PANTHER" id="PTHR30471">
    <property type="entry name" value="DNA REPAIR PROTEIN RADC"/>
    <property type="match status" value="1"/>
</dbReference>
<feature type="domain" description="MPN" evidence="6">
    <location>
        <begin position="97"/>
        <end position="224"/>
    </location>
</feature>
<dbReference type="InterPro" id="IPR025657">
    <property type="entry name" value="RadC_JAB"/>
</dbReference>
<evidence type="ECO:0000256" key="3">
    <source>
        <dbReference type="ARBA" id="ARBA00022801"/>
    </source>
</evidence>
<proteinExistence type="predicted"/>
<accession>A0A0G4K7H3</accession>
<dbReference type="GO" id="GO:0006508">
    <property type="term" value="P:proteolysis"/>
    <property type="evidence" value="ECO:0007669"/>
    <property type="project" value="UniProtKB-KW"/>
</dbReference>
<keyword evidence="3" id="KW-0378">Hydrolase</keyword>
<dbReference type="InterPro" id="IPR020891">
    <property type="entry name" value="UPF0758_CS"/>
</dbReference>
<dbReference type="Pfam" id="PF04002">
    <property type="entry name" value="RadC"/>
    <property type="match status" value="1"/>
</dbReference>
<dbReference type="Gene3D" id="3.40.140.10">
    <property type="entry name" value="Cytidine Deaminase, domain 2"/>
    <property type="match status" value="1"/>
</dbReference>
<dbReference type="InterPro" id="IPR037518">
    <property type="entry name" value="MPN"/>
</dbReference>
<evidence type="ECO:0000259" key="6">
    <source>
        <dbReference type="PROSITE" id="PS50249"/>
    </source>
</evidence>
<keyword evidence="8" id="KW-1185">Reference proteome</keyword>
<dbReference type="InterPro" id="IPR001405">
    <property type="entry name" value="UPF0758"/>
</dbReference>
<reference evidence="8" key="1">
    <citation type="submission" date="2015-04" db="EMBL/GenBank/DDBJ databases">
        <authorList>
            <person name="Mushtaq Mamoona"/>
        </authorList>
    </citation>
    <scope>NUCLEOTIDE SEQUENCE [LARGE SCALE GENOMIC DNA]</scope>
    <source>
        <strain evidence="8">AN4859/03</strain>
    </source>
</reference>
<evidence type="ECO:0000256" key="2">
    <source>
        <dbReference type="ARBA" id="ARBA00022723"/>
    </source>
</evidence>
<evidence type="ECO:0000256" key="4">
    <source>
        <dbReference type="ARBA" id="ARBA00022833"/>
    </source>
</evidence>
<dbReference type="OrthoDB" id="9804482at2"/>
<keyword evidence="4" id="KW-0862">Zinc</keyword>
<evidence type="ECO:0000256" key="5">
    <source>
        <dbReference type="ARBA" id="ARBA00023049"/>
    </source>
</evidence>
<dbReference type="GO" id="GO:0046872">
    <property type="term" value="F:metal ion binding"/>
    <property type="evidence" value="ECO:0007669"/>
    <property type="project" value="UniProtKB-KW"/>
</dbReference>
<sequence>MYNDFYNDNTKFSSALASSNADIVNEKQILASIISNGISLEKANTIVEKLYYNFYNLHNIVNASEEELSKVKGLNSKKISLIKSIPSILEYYLLSSLKVASPHIKKKDLINYLIIKLGKLKFETFSIICLDVNKRFISMDHIFRGTIDSATIYPRDLVEKSLSLGASYVIISHNHPSGISKPSKEDIEITKVLYKAFLMVEIKMIDHIIVAGNSFYSFREDGMFDKYKHNAEV</sequence>
<keyword evidence="5" id="KW-0482">Metalloprotease</keyword>
<evidence type="ECO:0000313" key="8">
    <source>
        <dbReference type="Proteomes" id="UP000043763"/>
    </source>
</evidence>